<proteinExistence type="predicted"/>
<gene>
    <name evidence="1" type="ORF">TWF730_008994</name>
</gene>
<organism evidence="1 2">
    <name type="scientific">Orbilia blumenaviensis</name>
    <dbReference type="NCBI Taxonomy" id="1796055"/>
    <lineage>
        <taxon>Eukaryota</taxon>
        <taxon>Fungi</taxon>
        <taxon>Dikarya</taxon>
        <taxon>Ascomycota</taxon>
        <taxon>Pezizomycotina</taxon>
        <taxon>Orbiliomycetes</taxon>
        <taxon>Orbiliales</taxon>
        <taxon>Orbiliaceae</taxon>
        <taxon>Orbilia</taxon>
    </lineage>
</organism>
<dbReference type="AlphaFoldDB" id="A0AAV9UX23"/>
<evidence type="ECO:0000313" key="1">
    <source>
        <dbReference type="EMBL" id="KAK6352162.1"/>
    </source>
</evidence>
<name>A0AAV9UX23_9PEZI</name>
<dbReference type="EMBL" id="JAVHNS010000006">
    <property type="protein sequence ID" value="KAK6352162.1"/>
    <property type="molecule type" value="Genomic_DNA"/>
</dbReference>
<accession>A0AAV9UX23</accession>
<sequence>MARTFRLFEKVWSDFGYLSGANDDIPFRKGETPNWLQEKGLRPIPSGTSGLRHKRGPVSNYILRRPATLSPSYQADPIRYANSTRHKRRMSNFELAPVESRRIPDTLVELMAISQPPGVNLNDMPERIWNFRNAGKDQVVYMIEGDFELDHPVSSFQFLLVPRRGGPDP</sequence>
<reference evidence="1 2" key="1">
    <citation type="submission" date="2019-10" db="EMBL/GenBank/DDBJ databases">
        <authorList>
            <person name="Palmer J.M."/>
        </authorList>
    </citation>
    <scope>NUCLEOTIDE SEQUENCE [LARGE SCALE GENOMIC DNA]</scope>
    <source>
        <strain evidence="1 2">TWF730</strain>
    </source>
</reference>
<keyword evidence="2" id="KW-1185">Reference proteome</keyword>
<comment type="caution">
    <text evidence="1">The sequence shown here is derived from an EMBL/GenBank/DDBJ whole genome shotgun (WGS) entry which is preliminary data.</text>
</comment>
<evidence type="ECO:0000313" key="2">
    <source>
        <dbReference type="Proteomes" id="UP001373714"/>
    </source>
</evidence>
<protein>
    <submittedName>
        <fullName evidence="1">Uncharacterized protein</fullName>
    </submittedName>
</protein>
<dbReference type="Proteomes" id="UP001373714">
    <property type="component" value="Unassembled WGS sequence"/>
</dbReference>